<accession>A0A081NEY2</accession>
<dbReference type="AlphaFoldDB" id="A0A081NEY2"/>
<keyword evidence="3" id="KW-1185">Reference proteome</keyword>
<dbReference type="EMBL" id="JOKH01000004">
    <property type="protein sequence ID" value="KEQ17005.1"/>
    <property type="molecule type" value="Genomic_DNA"/>
</dbReference>
<evidence type="ECO:0000313" key="3">
    <source>
        <dbReference type="Proteomes" id="UP000028073"/>
    </source>
</evidence>
<feature type="compositionally biased region" description="Basic and acidic residues" evidence="1">
    <location>
        <begin position="272"/>
        <end position="292"/>
    </location>
</feature>
<proteinExistence type="predicted"/>
<evidence type="ECO:0000256" key="1">
    <source>
        <dbReference type="SAM" id="MobiDB-lite"/>
    </source>
</evidence>
<gene>
    <name evidence="2" type="ORF">GZ78_20520</name>
</gene>
<dbReference type="RefSeq" id="WP_034839412.1">
    <property type="nucleotide sequence ID" value="NZ_JOKH01000004.1"/>
</dbReference>
<comment type="caution">
    <text evidence="2">The sequence shown here is derived from an EMBL/GenBank/DDBJ whole genome shotgun (WGS) entry which is preliminary data.</text>
</comment>
<dbReference type="Proteomes" id="UP000028073">
    <property type="component" value="Unassembled WGS sequence"/>
</dbReference>
<sequence length="498" mass="56121">MRVVIKVTNNSGEKEDFLSSDYLDGGKLFIESESRDVSLYSRESPLLNRHWLLVFLMSSCISLASDQSLTLRSNSFRLLELFLLYSYLGQERSYDPIVSTGMPVDEISYSWALSQTTSEDLFVYLCSTSQSPLHFLEMNGVEQTIMGELVFYKISVNQDEEALSGQKKLSLMNPQDLLRACSGLKVGSHTLPLGVETSVLTDNVWDEVDKVRLNINRDYWQLNSAGGYQTVIEAPLKSKKGQRRGDKVSLLAAEGGESSEPEKKERPKKNKKEASKSGEDPNRPPPREDEGEKAELLVSLESQLFDLLQQPENIEFLAQQLMAEFSVQPEGLALFVQMHGLDEIVGLSQGYSIDVWRKLLLWLKDNGKTVVGSFLRHFYVGEQPDERLKRAIVNAVSQASVSNTQVFTHPVSEISNVAMAMFPGVLPEFINQFADQQQIPLPGHYSVLTWVVILHWLQSHPGAVAQWMSIATMRNSRGKMQKLKDYIRPSERPREPGP</sequence>
<evidence type="ECO:0000313" key="2">
    <source>
        <dbReference type="EMBL" id="KEQ17005.1"/>
    </source>
</evidence>
<reference evidence="2 3" key="1">
    <citation type="submission" date="2014-06" db="EMBL/GenBank/DDBJ databases">
        <title>Whole Genome Sequences of Three Symbiotic Endozoicomonas Bacteria.</title>
        <authorList>
            <person name="Neave M.J."/>
            <person name="Apprill A."/>
            <person name="Voolstra C.R."/>
        </authorList>
    </citation>
    <scope>NUCLEOTIDE SEQUENCE [LARGE SCALE GENOMIC DNA]</scope>
    <source>
        <strain evidence="2 3">DSM 25634</strain>
    </source>
</reference>
<organism evidence="2 3">
    <name type="scientific">Endozoicomonas numazuensis</name>
    <dbReference type="NCBI Taxonomy" id="1137799"/>
    <lineage>
        <taxon>Bacteria</taxon>
        <taxon>Pseudomonadati</taxon>
        <taxon>Pseudomonadota</taxon>
        <taxon>Gammaproteobacteria</taxon>
        <taxon>Oceanospirillales</taxon>
        <taxon>Endozoicomonadaceae</taxon>
        <taxon>Endozoicomonas</taxon>
    </lineage>
</organism>
<protein>
    <submittedName>
        <fullName evidence="2">Uncharacterized protein</fullName>
    </submittedName>
</protein>
<name>A0A081NEY2_9GAMM</name>
<feature type="region of interest" description="Disordered" evidence="1">
    <location>
        <begin position="243"/>
        <end position="292"/>
    </location>
</feature>